<feature type="coiled-coil region" evidence="1">
    <location>
        <begin position="1835"/>
        <end position="1869"/>
    </location>
</feature>
<reference evidence="3" key="1">
    <citation type="journal article" date="2021" name="Nat. Commun.">
        <title>Genomic analyses provide insights into spinach domestication and the genetic basis of agronomic traits.</title>
        <authorList>
            <person name="Cai X."/>
            <person name="Sun X."/>
            <person name="Xu C."/>
            <person name="Sun H."/>
            <person name="Wang X."/>
            <person name="Ge C."/>
            <person name="Zhang Z."/>
            <person name="Wang Q."/>
            <person name="Fei Z."/>
            <person name="Jiao C."/>
            <person name="Wang Q."/>
        </authorList>
    </citation>
    <scope>NUCLEOTIDE SEQUENCE [LARGE SCALE GENOMIC DNA]</scope>
    <source>
        <strain evidence="3">cv. Varoflay</strain>
    </source>
</reference>
<proteinExistence type="predicted"/>
<name>A0A9R0JXB6_SPIOL</name>
<dbReference type="PANTHER" id="PTHR35833:SF1">
    <property type="entry name" value="GALACTOSE-BINDING DOMAIN-CONTAINING PROTEIN"/>
    <property type="match status" value="1"/>
</dbReference>
<accession>A0A9R0JXB6</accession>
<dbReference type="InterPro" id="IPR016024">
    <property type="entry name" value="ARM-type_fold"/>
</dbReference>
<organism evidence="3 4">
    <name type="scientific">Spinacia oleracea</name>
    <name type="common">Spinach</name>
    <dbReference type="NCBI Taxonomy" id="3562"/>
    <lineage>
        <taxon>Eukaryota</taxon>
        <taxon>Viridiplantae</taxon>
        <taxon>Streptophyta</taxon>
        <taxon>Embryophyta</taxon>
        <taxon>Tracheophyta</taxon>
        <taxon>Spermatophyta</taxon>
        <taxon>Magnoliopsida</taxon>
        <taxon>eudicotyledons</taxon>
        <taxon>Gunneridae</taxon>
        <taxon>Pentapetalae</taxon>
        <taxon>Caryophyllales</taxon>
        <taxon>Chenopodiaceae</taxon>
        <taxon>Chenopodioideae</taxon>
        <taxon>Anserineae</taxon>
        <taxon>Spinacia</taxon>
    </lineage>
</organism>
<protein>
    <submittedName>
        <fullName evidence="4">Uncharacterized protein isoform X1</fullName>
    </submittedName>
</protein>
<dbReference type="RefSeq" id="XP_021850539.2">
    <property type="nucleotide sequence ID" value="XM_021994847.2"/>
</dbReference>
<dbReference type="InterPro" id="IPR008979">
    <property type="entry name" value="Galactose-bd-like_sf"/>
</dbReference>
<feature type="compositionally biased region" description="Basic and acidic residues" evidence="2">
    <location>
        <begin position="1967"/>
        <end position="1986"/>
    </location>
</feature>
<feature type="compositionally biased region" description="Basic and acidic residues" evidence="2">
    <location>
        <begin position="2126"/>
        <end position="2146"/>
    </location>
</feature>
<gene>
    <name evidence="4" type="primary">LOC110790099</name>
</gene>
<dbReference type="Gene3D" id="2.60.120.260">
    <property type="entry name" value="Galactose-binding domain-like"/>
    <property type="match status" value="1"/>
</dbReference>
<evidence type="ECO:0000256" key="2">
    <source>
        <dbReference type="SAM" id="MobiDB-lite"/>
    </source>
</evidence>
<dbReference type="PANTHER" id="PTHR35833">
    <property type="entry name" value="GALACTOSE-BINDING DOMAIN-LIKE, ARMADILLO-TYPE FOLD PROTEIN-RELATED"/>
    <property type="match status" value="1"/>
</dbReference>
<feature type="compositionally biased region" description="Low complexity" evidence="2">
    <location>
        <begin position="2091"/>
        <end position="2102"/>
    </location>
</feature>
<dbReference type="KEGG" id="soe:110790099"/>
<evidence type="ECO:0000256" key="1">
    <source>
        <dbReference type="SAM" id="Coils"/>
    </source>
</evidence>
<dbReference type="SUPFAM" id="SSF48371">
    <property type="entry name" value="ARM repeat"/>
    <property type="match status" value="1"/>
</dbReference>
<sequence length="2146" mass="240820">MEMELEGGKAKPLTYKIKAMSRETSTQKAINVLDADLRNYWSTGTNTKEWILLELSEPCLLSQIRIHNKSVLEWEVAAGLRYKPETFVKVRPRCEAPRRDMIYPMNYTPCRYVRLSCLRGSPIAIFFIQLVGISVPGLEPEFQPVVNYLLPQIATHEQDSNDLHLQLLSEITDRLHVYLPQLESELTKYTDDTETSTRFLAMLAGPFYPILQIVTEREAARCSASGVESEVSRTNQPAPVLTVSSNFEPRKSRSISPFPLPTSQSIVFRPDAIFMLLRKAFIDNDLGAVCKVASKILHYLAETTSAQEESSFSTRETSSLLEEEPGSKSYHVALSEYSELFGDQFLVPMVDWNPSYISVLDIGAVEEGILHVLYACASQPLLCSKLAESATDFWLALPLIQALLPALRPASCPLSVDDTFSQWMQPFVQQGLSKIVSTLSSSAYHPLLHGCAGYLSSFSPSHAKTAGVLIDLCSSSLAPWMPRIIAKLDLAVELLEDLLGVIQGEHHSVVRVRAALKYLVLALSGYMDDVLAAYKEAKLKVLFLVEMLESFLEPAISASQSIITSAEFSYTFRNVHENTCAIALQVIRAAVRKPSVLPSLEQEWRLGSVPPSVLLSILDPHLQLPPEIDFCKPSSSKPDKEIMISLPDAACGGNSLKSYGPDEGDGVTDGPAKVDIIEDASLFFAPEELRNLTLVNSFKNVTNGVQARHSDPNCENTPVTREEKSTRVHKCAVSHAGISMKYFSLHLDHTQLLDYEICKSRASEFQRLALDLHSQNNVNLEGHTAAIDALILSAECYINPFMTSVKEHSVVSDLVNFQGTKYPHDREVSELRKALEKGNCNLETISQLERKRDKVFVQILLEAAEMDRSYNQRVSDGDQCPYGAGIDEDLGSFSVNDDASVDAITLVRRNQDLLCNFLIYQLQREQHPLHETLMQSLVFLLHSATKLVCSPENVIDIILASAKHLNRFLISTLHHCKQGNLQFSPDKIYRVQRHWMILQSLVIASSGGGSKSNNVFNVSGCQYSNLIPPSTWISKIPTFSSCAFPLVRYLGWTAVSRNANGYLTQCLFLPSNLSQLTNLLSIFADDLAVMDFGVDKKEVLDLEELEGNQDTSMADKFSQQQYQAQSFNVLYPDLSNLLPDMQKDFKAFRETILEAVSLLLRSLASTAVPDILSWFSDLCLSPFLQKTDNSRDSSPPVKGHLAKNAKAIILFVLEAIISEHMEAVIPEIPRLVQVLGSLCRSSYCDASFLRSVLRLLKPIISYSLTKSSNTENHLIGQSCLDFESLCFDELFTYIRMEQENLDSSTKKVEKALIIFILASVFRDLSFDRKREVIQSSVKWVDFPTFESTTKIYDYLCSFQQLLQSCNDFLVENLGVLGLIPMPHFDNVNVQPHENNGSESDAWFPDDFCYGCEKEETERTERDNSTGSAVGTDVHHPSLEEIEGFCGDISSLISKLNKTIELCWNLHPQLSRSLAVYSSQCLMYCRCLSSVMNEVSGLEVHNTLIFKSFDEFFAHWKNGIEGLAENITLVQEMSCWEVASTMVDCLLKLPAFCSLDNVVATLSSVIENIMFNAPKISWRLQTDKWLSNLFSRGILMHESGICLVELISKMLSHPEPEQRFTALLHLGRLFGLDVNGGWVVLTSPCFDKLASQNSVVCISESVLSRLVSYTWDQVALMASVDASLHLRTVAKALLVHFIPFANRAKLQSFLETADTSIQALGNFAYPMGDGLFGQLQLALIAGACLYCPAEDMSLVPQNVWRYIESIGGSKSGRVGEMEKRICQALCKVKCEEDEAKEVLKEALSSCPSKDFDPEFGNTRESVLQVLANLTSVESYFDIFAEKMDQEARELEEAELEIDILQKELPQLDNYHRNEIAFLSISKDSHRLQQIKDGIRSLEKSRIKEEIMERRKKKLLLRHRRQKYLEEADLQEAERLQELDRQRTSEMEKDIERQRLLEQERAKTNELRYNLDLEKEKQTQREIQRELEQVESGSRPPRREFSSSTHSSRPRDRYRDRESGRSNADGSVRASTSSLPPDMPLNTQSLTTTPTVVLSGSRTFPVQPPTILQARDRVDECSSSYEENLDGSKDSGDTGSTGDPELGPGFDGLAGGFGSSQRHGSRGSKSRQILERRERDGRREGKWERKQS</sequence>
<feature type="compositionally biased region" description="Basic and acidic residues" evidence="2">
    <location>
        <begin position="2007"/>
        <end position="2018"/>
    </location>
</feature>
<evidence type="ECO:0000313" key="4">
    <source>
        <dbReference type="RefSeq" id="XP_021850539.2"/>
    </source>
</evidence>
<dbReference type="GeneID" id="110790099"/>
<dbReference type="Proteomes" id="UP000813463">
    <property type="component" value="Chromosome 2"/>
</dbReference>
<evidence type="ECO:0000313" key="3">
    <source>
        <dbReference type="Proteomes" id="UP000813463"/>
    </source>
</evidence>
<dbReference type="SUPFAM" id="SSF49785">
    <property type="entry name" value="Galactose-binding domain-like"/>
    <property type="match status" value="1"/>
</dbReference>
<feature type="region of interest" description="Disordered" evidence="2">
    <location>
        <begin position="1967"/>
        <end position="2146"/>
    </location>
</feature>
<keyword evidence="3" id="KW-1185">Reference proteome</keyword>
<reference evidence="4" key="2">
    <citation type="submission" date="2025-08" db="UniProtKB">
        <authorList>
            <consortium name="RefSeq"/>
        </authorList>
    </citation>
    <scope>IDENTIFICATION</scope>
    <source>
        <tissue evidence="4">Leaf</tissue>
    </source>
</reference>
<keyword evidence="1" id="KW-0175">Coiled coil</keyword>
<feature type="compositionally biased region" description="Polar residues" evidence="2">
    <location>
        <begin position="2019"/>
        <end position="2058"/>
    </location>
</feature>
<feature type="compositionally biased region" description="Gly residues" evidence="2">
    <location>
        <begin position="2103"/>
        <end position="2112"/>
    </location>
</feature>